<sequence length="109" mass="12725">MVRRSPQEKKALSYAKDRRNDFGENDKASRKNIPRTKRILNRTDRHHDRSELAAATGRIAPNVAEQTETALRGKRSKWSTTRWRKHPDIPLGEVVRRKLQHRTAPTPDH</sequence>
<reference evidence="2 3" key="1">
    <citation type="submission" date="2018-09" db="EMBL/GenBank/DDBJ databases">
        <title>Nocardia yunnanensis sp. nov., an actinomycete isolated from a soil sample.</title>
        <authorList>
            <person name="Zhang J."/>
        </authorList>
    </citation>
    <scope>NUCLEOTIDE SEQUENCE [LARGE SCALE GENOMIC DNA]</scope>
    <source>
        <strain evidence="2 3">CFHS0054</strain>
    </source>
</reference>
<protein>
    <submittedName>
        <fullName evidence="2">Uncharacterized protein</fullName>
    </submittedName>
</protein>
<evidence type="ECO:0000313" key="2">
    <source>
        <dbReference type="EMBL" id="AYF77683.1"/>
    </source>
</evidence>
<dbReference type="KEGG" id="nyu:D7D52_32065"/>
<proteinExistence type="predicted"/>
<dbReference type="RefSeq" id="WP_120742390.1">
    <property type="nucleotide sequence ID" value="NZ_CP032568.1"/>
</dbReference>
<keyword evidence="3" id="KW-1185">Reference proteome</keyword>
<evidence type="ECO:0000256" key="1">
    <source>
        <dbReference type="SAM" id="MobiDB-lite"/>
    </source>
</evidence>
<gene>
    <name evidence="2" type="ORF">D7D52_32065</name>
</gene>
<organism evidence="2 3">
    <name type="scientific">Nocardia yunnanensis</name>
    <dbReference type="NCBI Taxonomy" id="2382165"/>
    <lineage>
        <taxon>Bacteria</taxon>
        <taxon>Bacillati</taxon>
        <taxon>Actinomycetota</taxon>
        <taxon>Actinomycetes</taxon>
        <taxon>Mycobacteriales</taxon>
        <taxon>Nocardiaceae</taxon>
        <taxon>Nocardia</taxon>
    </lineage>
</organism>
<dbReference type="EMBL" id="CP032568">
    <property type="protein sequence ID" value="AYF77683.1"/>
    <property type="molecule type" value="Genomic_DNA"/>
</dbReference>
<feature type="compositionally biased region" description="Basic residues" evidence="1">
    <location>
        <begin position="72"/>
        <end position="82"/>
    </location>
</feature>
<feature type="compositionally biased region" description="Basic and acidic residues" evidence="1">
    <location>
        <begin position="1"/>
        <end position="29"/>
    </location>
</feature>
<dbReference type="Proteomes" id="UP000267164">
    <property type="component" value="Chromosome"/>
</dbReference>
<feature type="compositionally biased region" description="Basic and acidic residues" evidence="1">
    <location>
        <begin position="41"/>
        <end position="51"/>
    </location>
</feature>
<feature type="compositionally biased region" description="Basic residues" evidence="1">
    <location>
        <begin position="30"/>
        <end position="40"/>
    </location>
</feature>
<accession>A0A386ZK78</accession>
<dbReference type="OrthoDB" id="8705804at2"/>
<evidence type="ECO:0000313" key="3">
    <source>
        <dbReference type="Proteomes" id="UP000267164"/>
    </source>
</evidence>
<feature type="region of interest" description="Disordered" evidence="1">
    <location>
        <begin position="1"/>
        <end position="82"/>
    </location>
</feature>
<name>A0A386ZK78_9NOCA</name>
<dbReference type="AlphaFoldDB" id="A0A386ZK78"/>